<organism evidence="2 3">
    <name type="scientific">Celeribacter neptunius</name>
    <dbReference type="NCBI Taxonomy" id="588602"/>
    <lineage>
        <taxon>Bacteria</taxon>
        <taxon>Pseudomonadati</taxon>
        <taxon>Pseudomonadota</taxon>
        <taxon>Alphaproteobacteria</taxon>
        <taxon>Rhodobacterales</taxon>
        <taxon>Roseobacteraceae</taxon>
        <taxon>Celeribacter</taxon>
    </lineage>
</organism>
<keyword evidence="1" id="KW-0812">Transmembrane</keyword>
<gene>
    <name evidence="2" type="ORF">SAMN04487991_1257</name>
</gene>
<keyword evidence="3" id="KW-1185">Reference proteome</keyword>
<proteinExistence type="predicted"/>
<feature type="transmembrane region" description="Helical" evidence="1">
    <location>
        <begin position="41"/>
        <end position="59"/>
    </location>
</feature>
<dbReference type="RefSeq" id="WP_143093056.1">
    <property type="nucleotide sequence ID" value="NZ_FORH01000002.1"/>
</dbReference>
<evidence type="ECO:0000256" key="1">
    <source>
        <dbReference type="SAM" id="Phobius"/>
    </source>
</evidence>
<dbReference type="AlphaFoldDB" id="A0A1I3N478"/>
<evidence type="ECO:0000313" key="2">
    <source>
        <dbReference type="EMBL" id="SFJ04051.1"/>
    </source>
</evidence>
<protein>
    <submittedName>
        <fullName evidence="2">Uncharacterized protein</fullName>
    </submittedName>
</protein>
<dbReference type="EMBL" id="FORH01000002">
    <property type="protein sequence ID" value="SFJ04051.1"/>
    <property type="molecule type" value="Genomic_DNA"/>
</dbReference>
<sequence>MSGAASVKRRLMARMALLLAVWLVVLFVARGASPDGMFGALLIVLSYGIPIAAPVIAWLDWRWLNKQEGGE</sequence>
<dbReference type="STRING" id="588602.SAMN04487991_1257"/>
<dbReference type="Proteomes" id="UP000199630">
    <property type="component" value="Unassembled WGS sequence"/>
</dbReference>
<evidence type="ECO:0000313" key="3">
    <source>
        <dbReference type="Proteomes" id="UP000199630"/>
    </source>
</evidence>
<keyword evidence="1" id="KW-1133">Transmembrane helix</keyword>
<keyword evidence="1" id="KW-0472">Membrane</keyword>
<name>A0A1I3N478_9RHOB</name>
<reference evidence="3" key="1">
    <citation type="submission" date="2016-10" db="EMBL/GenBank/DDBJ databases">
        <authorList>
            <person name="Varghese N."/>
            <person name="Submissions S."/>
        </authorList>
    </citation>
    <scope>NUCLEOTIDE SEQUENCE [LARGE SCALE GENOMIC DNA]</scope>
    <source>
        <strain evidence="3">DSM 26471</strain>
    </source>
</reference>
<accession>A0A1I3N478</accession>